<gene>
    <name evidence="1" type="ORF">QFC21_003013</name>
</gene>
<reference evidence="1" key="1">
    <citation type="submission" date="2023-04" db="EMBL/GenBank/DDBJ databases">
        <title>Draft Genome sequencing of Naganishia species isolated from polar environments using Oxford Nanopore Technology.</title>
        <authorList>
            <person name="Leo P."/>
            <person name="Venkateswaran K."/>
        </authorList>
    </citation>
    <scope>NUCLEOTIDE SEQUENCE</scope>
    <source>
        <strain evidence="1">MNA-CCFEE 5423</strain>
    </source>
</reference>
<keyword evidence="2" id="KW-1185">Reference proteome</keyword>
<dbReference type="Proteomes" id="UP001227268">
    <property type="component" value="Unassembled WGS sequence"/>
</dbReference>
<protein>
    <submittedName>
        <fullName evidence="1">Uncharacterized protein</fullName>
    </submittedName>
</protein>
<proteinExistence type="predicted"/>
<organism evidence="1 2">
    <name type="scientific">Naganishia friedmannii</name>
    <dbReference type="NCBI Taxonomy" id="89922"/>
    <lineage>
        <taxon>Eukaryota</taxon>
        <taxon>Fungi</taxon>
        <taxon>Dikarya</taxon>
        <taxon>Basidiomycota</taxon>
        <taxon>Agaricomycotina</taxon>
        <taxon>Tremellomycetes</taxon>
        <taxon>Filobasidiales</taxon>
        <taxon>Filobasidiaceae</taxon>
        <taxon>Naganishia</taxon>
    </lineage>
</organism>
<evidence type="ECO:0000313" key="2">
    <source>
        <dbReference type="Proteomes" id="UP001227268"/>
    </source>
</evidence>
<accession>A0ACC2VRJ7</accession>
<sequence>MPAAVLLFEWFQQRRGIASGIMYAGTGAGGTVFPFIVRALLNSFGYKAAMISLGVGFFVIGAIAIIPVKPRVPTGRARSDLGVNKPDGTTLLAILNGSAAACLLLWGFSTNAGVLIAFVIVFGLLGLSFSAISAKLVGIVARPVSEALLKSPVWKGAAGAYGFKNYGALLLYTGITMLAGYVAGIAYKDSD</sequence>
<comment type="caution">
    <text evidence="1">The sequence shown here is derived from an EMBL/GenBank/DDBJ whole genome shotgun (WGS) entry which is preliminary data.</text>
</comment>
<name>A0ACC2VRJ7_9TREE</name>
<evidence type="ECO:0000313" key="1">
    <source>
        <dbReference type="EMBL" id="KAJ9101675.1"/>
    </source>
</evidence>
<dbReference type="EMBL" id="JASBWT010000009">
    <property type="protein sequence ID" value="KAJ9101675.1"/>
    <property type="molecule type" value="Genomic_DNA"/>
</dbReference>